<accession>A0A6J2YRA3</accession>
<sequence length="120" mass="12162">MFKLILLIVIISYASAGIINLDEGYGYGGYGGYAIAAPKVAIPAPAIAIKAAATSYQNSNLLSLNPTPIVTKTVATAPVFTKVAAPIAVAKVAPIPYPAPALTVVSYGGYGLGGLGYAKY</sequence>
<dbReference type="RefSeq" id="XP_030765814.1">
    <property type="nucleotide sequence ID" value="XM_030909954.1"/>
</dbReference>
<gene>
    <name evidence="3" type="primary">LOC115889871</name>
</gene>
<feature type="chain" id="PRO_5026739208" evidence="1">
    <location>
        <begin position="17"/>
        <end position="120"/>
    </location>
</feature>
<protein>
    <submittedName>
        <fullName evidence="3">Cuticle protein 64-like</fullName>
    </submittedName>
</protein>
<dbReference type="InParanoid" id="A0A6J2YRA3"/>
<dbReference type="GeneID" id="115889871"/>
<evidence type="ECO:0000256" key="1">
    <source>
        <dbReference type="SAM" id="SignalP"/>
    </source>
</evidence>
<evidence type="ECO:0000313" key="2">
    <source>
        <dbReference type="Proteomes" id="UP000504635"/>
    </source>
</evidence>
<evidence type="ECO:0000313" key="3">
    <source>
        <dbReference type="RefSeq" id="XP_030765814.1"/>
    </source>
</evidence>
<feature type="signal peptide" evidence="1">
    <location>
        <begin position="1"/>
        <end position="16"/>
    </location>
</feature>
<reference evidence="3" key="1">
    <citation type="submission" date="2025-08" db="UniProtKB">
        <authorList>
            <consortium name="RefSeq"/>
        </authorList>
    </citation>
    <scope>IDENTIFICATION</scope>
    <source>
        <tissue evidence="3">Gonads</tissue>
    </source>
</reference>
<name>A0A6J2YRA3_SITOR</name>
<dbReference type="AlphaFoldDB" id="A0A6J2YRA3"/>
<keyword evidence="1" id="KW-0732">Signal</keyword>
<proteinExistence type="predicted"/>
<keyword evidence="2" id="KW-1185">Reference proteome</keyword>
<dbReference type="Proteomes" id="UP000504635">
    <property type="component" value="Unplaced"/>
</dbReference>
<organism evidence="2 3">
    <name type="scientific">Sitophilus oryzae</name>
    <name type="common">Rice weevil</name>
    <name type="synonym">Curculio oryzae</name>
    <dbReference type="NCBI Taxonomy" id="7048"/>
    <lineage>
        <taxon>Eukaryota</taxon>
        <taxon>Metazoa</taxon>
        <taxon>Ecdysozoa</taxon>
        <taxon>Arthropoda</taxon>
        <taxon>Hexapoda</taxon>
        <taxon>Insecta</taxon>
        <taxon>Pterygota</taxon>
        <taxon>Neoptera</taxon>
        <taxon>Endopterygota</taxon>
        <taxon>Coleoptera</taxon>
        <taxon>Polyphaga</taxon>
        <taxon>Cucujiformia</taxon>
        <taxon>Curculionidae</taxon>
        <taxon>Dryophthorinae</taxon>
        <taxon>Sitophilus</taxon>
    </lineage>
</organism>
<dbReference type="KEGG" id="soy:115889871"/>